<evidence type="ECO:0000256" key="5">
    <source>
        <dbReference type="ARBA" id="ARBA00011901"/>
    </source>
</evidence>
<evidence type="ECO:0000259" key="13">
    <source>
        <dbReference type="SMART" id="SM00644"/>
    </source>
</evidence>
<feature type="domain" description="N-acetylmuramoyl-L-alanine amidase" evidence="13">
    <location>
        <begin position="32"/>
        <end position="184"/>
    </location>
</feature>
<protein>
    <recommendedName>
        <fullName evidence="11">1,6-anhydro-N-acetylmuramyl-L-alanine amidase AmpD</fullName>
        <ecNumber evidence="5">3.5.1.28</ecNumber>
    </recommendedName>
    <alternativeName>
        <fullName evidence="12">N-acetylmuramoyl-L-alanine amidase</fullName>
    </alternativeName>
</protein>
<comment type="caution">
    <text evidence="14">The sequence shown here is derived from an EMBL/GenBank/DDBJ whole genome shotgun (WGS) entry which is preliminary data.</text>
</comment>
<evidence type="ECO:0000256" key="12">
    <source>
        <dbReference type="ARBA" id="ARBA00042615"/>
    </source>
</evidence>
<sequence>MTTDANHSNLSQIKAKFHLVDGWLTEVTKCPSPHYDQREQCQKGQIDLLVIHNISLPAGKFGLPYITDLFLGQLDPAADPSFEDIYQLRVSAHCLIRRDGHIIQYVSFNDRAWHAGVSNYQGREKCNDFSIGIELEGSDDIPYTEEQYQQLSALTQALKYHYPKISDNIVGHCDIAPERKTDPGDAFNWGYYRRLLQSH</sequence>
<evidence type="ECO:0000256" key="6">
    <source>
        <dbReference type="ARBA" id="ARBA00022490"/>
    </source>
</evidence>
<keyword evidence="15" id="KW-1185">Reference proteome</keyword>
<reference evidence="14 15" key="1">
    <citation type="submission" date="2023-03" db="EMBL/GenBank/DDBJ databases">
        <title>Draft genome sequence of Thalassotalea insulae KCTC 62186T.</title>
        <authorList>
            <person name="Sawabe T."/>
        </authorList>
    </citation>
    <scope>NUCLEOTIDE SEQUENCE [LARGE SCALE GENOMIC DNA]</scope>
    <source>
        <strain evidence="14 15">KCTC 62186</strain>
    </source>
</reference>
<dbReference type="InterPro" id="IPR036505">
    <property type="entry name" value="Amidase/PGRP_sf"/>
</dbReference>
<evidence type="ECO:0000256" key="9">
    <source>
        <dbReference type="ARBA" id="ARBA00022833"/>
    </source>
</evidence>
<dbReference type="EMBL" id="BSST01000001">
    <property type="protein sequence ID" value="GLX77777.1"/>
    <property type="molecule type" value="Genomic_DNA"/>
</dbReference>
<evidence type="ECO:0000256" key="7">
    <source>
        <dbReference type="ARBA" id="ARBA00022723"/>
    </source>
</evidence>
<keyword evidence="9" id="KW-0862">Zinc</keyword>
<keyword evidence="8" id="KW-0378">Hydrolase</keyword>
<dbReference type="InterPro" id="IPR002502">
    <property type="entry name" value="Amidase_domain"/>
</dbReference>
<keyword evidence="10" id="KW-0961">Cell wall biogenesis/degradation</keyword>
<comment type="catalytic activity">
    <reaction evidence="1">
        <text>Hydrolyzes the link between N-acetylmuramoyl residues and L-amino acid residues in certain cell-wall glycopeptides.</text>
        <dbReference type="EC" id="3.5.1.28"/>
    </reaction>
</comment>
<organism evidence="14 15">
    <name type="scientific">Thalassotalea insulae</name>
    <dbReference type="NCBI Taxonomy" id="2056778"/>
    <lineage>
        <taxon>Bacteria</taxon>
        <taxon>Pseudomonadati</taxon>
        <taxon>Pseudomonadota</taxon>
        <taxon>Gammaproteobacteria</taxon>
        <taxon>Alteromonadales</taxon>
        <taxon>Colwelliaceae</taxon>
        <taxon>Thalassotalea</taxon>
    </lineage>
</organism>
<keyword evidence="6" id="KW-0963">Cytoplasm</keyword>
<dbReference type="NCBIfam" id="NF008758">
    <property type="entry name" value="PRK11789.1"/>
    <property type="match status" value="1"/>
</dbReference>
<name>A0ABQ6GSZ4_9GAMM</name>
<proteinExistence type="inferred from homology"/>
<evidence type="ECO:0000256" key="3">
    <source>
        <dbReference type="ARBA" id="ARBA00004496"/>
    </source>
</evidence>
<dbReference type="SUPFAM" id="SSF55846">
    <property type="entry name" value="N-acetylmuramoyl-L-alanine amidase-like"/>
    <property type="match status" value="1"/>
</dbReference>
<evidence type="ECO:0000256" key="2">
    <source>
        <dbReference type="ARBA" id="ARBA00001947"/>
    </source>
</evidence>
<accession>A0ABQ6GSZ4</accession>
<comment type="subcellular location">
    <subcellularLocation>
        <location evidence="3">Cytoplasm</location>
    </subcellularLocation>
</comment>
<dbReference type="InterPro" id="IPR051206">
    <property type="entry name" value="NAMLAA_amidase_2"/>
</dbReference>
<dbReference type="EC" id="3.5.1.28" evidence="5"/>
<dbReference type="SMART" id="SM00644">
    <property type="entry name" value="Ami_2"/>
    <property type="match status" value="1"/>
</dbReference>
<evidence type="ECO:0000256" key="1">
    <source>
        <dbReference type="ARBA" id="ARBA00001561"/>
    </source>
</evidence>
<dbReference type="RefSeq" id="WP_284243668.1">
    <property type="nucleotide sequence ID" value="NZ_BSST01000001.1"/>
</dbReference>
<dbReference type="PANTHER" id="PTHR30417:SF4">
    <property type="entry name" value="1,6-ANHYDRO-N-ACETYLMURAMYL-L-ALANINE AMIDASE AMPD"/>
    <property type="match status" value="1"/>
</dbReference>
<dbReference type="Gene3D" id="3.40.80.10">
    <property type="entry name" value="Peptidoglycan recognition protein-like"/>
    <property type="match status" value="1"/>
</dbReference>
<dbReference type="Pfam" id="PF01510">
    <property type="entry name" value="Amidase_2"/>
    <property type="match status" value="1"/>
</dbReference>
<dbReference type="Proteomes" id="UP001157186">
    <property type="component" value="Unassembled WGS sequence"/>
</dbReference>
<comment type="cofactor">
    <cofactor evidence="2">
        <name>Zn(2+)</name>
        <dbReference type="ChEBI" id="CHEBI:29105"/>
    </cofactor>
</comment>
<gene>
    <name evidence="14" type="ORF">tinsulaeT_11170</name>
</gene>
<evidence type="ECO:0000256" key="4">
    <source>
        <dbReference type="ARBA" id="ARBA00007553"/>
    </source>
</evidence>
<evidence type="ECO:0000313" key="14">
    <source>
        <dbReference type="EMBL" id="GLX77777.1"/>
    </source>
</evidence>
<evidence type="ECO:0000256" key="8">
    <source>
        <dbReference type="ARBA" id="ARBA00022801"/>
    </source>
</evidence>
<evidence type="ECO:0000256" key="11">
    <source>
        <dbReference type="ARBA" id="ARBA00039257"/>
    </source>
</evidence>
<dbReference type="PANTHER" id="PTHR30417">
    <property type="entry name" value="N-ACETYLMURAMOYL-L-ALANINE AMIDASE AMID"/>
    <property type="match status" value="1"/>
</dbReference>
<evidence type="ECO:0000313" key="15">
    <source>
        <dbReference type="Proteomes" id="UP001157186"/>
    </source>
</evidence>
<evidence type="ECO:0000256" key="10">
    <source>
        <dbReference type="ARBA" id="ARBA00023316"/>
    </source>
</evidence>
<comment type="similarity">
    <text evidence="4">Belongs to the N-acetylmuramoyl-L-alanine amidase 2 family.</text>
</comment>
<dbReference type="CDD" id="cd06583">
    <property type="entry name" value="PGRP"/>
    <property type="match status" value="1"/>
</dbReference>
<keyword evidence="7" id="KW-0479">Metal-binding</keyword>